<gene>
    <name evidence="2" type="ORF">R3P38DRAFT_3281602</name>
</gene>
<proteinExistence type="predicted"/>
<feature type="region of interest" description="Disordered" evidence="1">
    <location>
        <begin position="57"/>
        <end position="114"/>
    </location>
</feature>
<comment type="caution">
    <text evidence="2">The sequence shown here is derived from an EMBL/GenBank/DDBJ whole genome shotgun (WGS) entry which is preliminary data.</text>
</comment>
<sequence length="615" mass="66370">METPDVRSTVLHPTQRIVTRRFQIRNVGACNPSSHQTLLGHPLLPDKNREEESLRFESSLHPTQTPWTATATQVSDASPSSPSITSRDALPAERVDSPTPVDAPLSEHKLSPLPPALTPRYVLERAELMDVLLSLSTDPTSIIEAHDALLSLLTAPKSTVEAQDQFQFGPASPALDKPADTSSWLVPNEALFPHHPDDDFDDFFHKLHADEYVVAGDIRDLDPQYESLLAPAKLSEAIDMPATANSPANAYDNVVDAFQPATANEMADAHDIEAVGRAPPPHELADECAGVAASGSEEVLGSARANDLADEHDHHDALDPEERDESADKTSARPQGPLPLFLSAVNPPSHLLLRVHDEWPSYEYESPEEEDSPDDDADGDYVETHSRAPKLRQNNRSKAAPARQPRLSTNATRKGKTRAPASRTTFRSASTASSSASSSSHSSSSNNNGSDSVGRHSPPSKRRRTNSGKALPVQQVSRSASTAAKGKGKGKGKAKAPAPPRGWHEYSSSEEDDDDDTDAYDDAEDDDDDSNYGSASSSSSKRRRSKAQPVPQPNRRSSNTTAPSPAQSSSTSNAVTVDYFRTANGLYRCNHLPCTHTVKTGSRAQLAVGYYSDAQ</sequence>
<feature type="compositionally biased region" description="Acidic residues" evidence="1">
    <location>
        <begin position="365"/>
        <end position="381"/>
    </location>
</feature>
<feature type="compositionally biased region" description="Low complexity" evidence="1">
    <location>
        <begin position="57"/>
        <end position="89"/>
    </location>
</feature>
<keyword evidence="3" id="KW-1185">Reference proteome</keyword>
<dbReference type="AlphaFoldDB" id="A0AAW0ADS5"/>
<feature type="region of interest" description="Disordered" evidence="1">
    <location>
        <begin position="362"/>
        <end position="573"/>
    </location>
</feature>
<feature type="compositionally biased region" description="Low complexity" evidence="1">
    <location>
        <begin position="557"/>
        <end position="573"/>
    </location>
</feature>
<evidence type="ECO:0000313" key="2">
    <source>
        <dbReference type="EMBL" id="KAK7007374.1"/>
    </source>
</evidence>
<feature type="compositionally biased region" description="Low complexity" evidence="1">
    <location>
        <begin position="418"/>
        <end position="452"/>
    </location>
</feature>
<feature type="compositionally biased region" description="Basic and acidic residues" evidence="1">
    <location>
        <begin position="317"/>
        <end position="331"/>
    </location>
</feature>
<feature type="region of interest" description="Disordered" evidence="1">
    <location>
        <begin position="317"/>
        <end position="343"/>
    </location>
</feature>
<feature type="compositionally biased region" description="Acidic residues" evidence="1">
    <location>
        <begin position="508"/>
        <end position="530"/>
    </location>
</feature>
<reference evidence="2 3" key="1">
    <citation type="journal article" date="2024" name="J Genomics">
        <title>Draft genome sequencing and assembly of Favolaschia claudopus CIRM-BRFM 2984 isolated from oak limbs.</title>
        <authorList>
            <person name="Navarro D."/>
            <person name="Drula E."/>
            <person name="Chaduli D."/>
            <person name="Cazenave R."/>
            <person name="Ahrendt S."/>
            <person name="Wang J."/>
            <person name="Lipzen A."/>
            <person name="Daum C."/>
            <person name="Barry K."/>
            <person name="Grigoriev I.V."/>
            <person name="Favel A."/>
            <person name="Rosso M.N."/>
            <person name="Martin F."/>
        </authorList>
    </citation>
    <scope>NUCLEOTIDE SEQUENCE [LARGE SCALE GENOMIC DNA]</scope>
    <source>
        <strain evidence="2 3">CIRM-BRFM 2984</strain>
    </source>
</reference>
<organism evidence="2 3">
    <name type="scientific">Favolaschia claudopus</name>
    <dbReference type="NCBI Taxonomy" id="2862362"/>
    <lineage>
        <taxon>Eukaryota</taxon>
        <taxon>Fungi</taxon>
        <taxon>Dikarya</taxon>
        <taxon>Basidiomycota</taxon>
        <taxon>Agaricomycotina</taxon>
        <taxon>Agaricomycetes</taxon>
        <taxon>Agaricomycetidae</taxon>
        <taxon>Agaricales</taxon>
        <taxon>Marasmiineae</taxon>
        <taxon>Mycenaceae</taxon>
        <taxon>Favolaschia</taxon>
    </lineage>
</organism>
<dbReference type="Proteomes" id="UP001362999">
    <property type="component" value="Unassembled WGS sequence"/>
</dbReference>
<dbReference type="EMBL" id="JAWWNJ010000071">
    <property type="protein sequence ID" value="KAK7007374.1"/>
    <property type="molecule type" value="Genomic_DNA"/>
</dbReference>
<evidence type="ECO:0000256" key="1">
    <source>
        <dbReference type="SAM" id="MobiDB-lite"/>
    </source>
</evidence>
<name>A0AAW0ADS5_9AGAR</name>
<protein>
    <submittedName>
        <fullName evidence="2">Uncharacterized protein</fullName>
    </submittedName>
</protein>
<evidence type="ECO:0000313" key="3">
    <source>
        <dbReference type="Proteomes" id="UP001362999"/>
    </source>
</evidence>
<accession>A0AAW0ADS5</accession>